<dbReference type="InterPro" id="IPR013825">
    <property type="entry name" value="Topo_IA_cen_sub2"/>
</dbReference>
<dbReference type="PROSITE" id="PS50880">
    <property type="entry name" value="TOPRIM"/>
    <property type="match status" value="1"/>
</dbReference>
<evidence type="ECO:0000313" key="15">
    <source>
        <dbReference type="Proteomes" id="UP000229730"/>
    </source>
</evidence>
<dbReference type="PRINTS" id="PR00417">
    <property type="entry name" value="PRTPISMRASEI"/>
</dbReference>
<dbReference type="SMART" id="SM00436">
    <property type="entry name" value="TOP1Bc"/>
    <property type="match status" value="1"/>
</dbReference>
<evidence type="ECO:0000256" key="1">
    <source>
        <dbReference type="ARBA" id="ARBA00000213"/>
    </source>
</evidence>
<feature type="domain" description="Topo IA-type catalytic" evidence="13">
    <location>
        <begin position="146"/>
        <end position="603"/>
    </location>
</feature>
<keyword evidence="5" id="KW-0238">DNA-binding</keyword>
<dbReference type="Gene3D" id="1.10.460.10">
    <property type="entry name" value="Topoisomerase I, domain 2"/>
    <property type="match status" value="1"/>
</dbReference>
<dbReference type="Gene3D" id="3.40.50.140">
    <property type="match status" value="1"/>
</dbReference>
<dbReference type="GO" id="GO:0006281">
    <property type="term" value="P:DNA repair"/>
    <property type="evidence" value="ECO:0007669"/>
    <property type="project" value="TreeGrafter"/>
</dbReference>
<dbReference type="InterPro" id="IPR023405">
    <property type="entry name" value="Topo_IA_core_domain"/>
</dbReference>
<evidence type="ECO:0000256" key="3">
    <source>
        <dbReference type="ARBA" id="ARBA00012891"/>
    </source>
</evidence>
<name>A0A2G4YUF6_9PROT</name>
<dbReference type="InterPro" id="IPR003601">
    <property type="entry name" value="Topo_IA_2"/>
</dbReference>
<protein>
    <recommendedName>
        <fullName evidence="3">DNA topoisomerase</fullName>
        <ecNumber evidence="3">5.6.2.1</ecNumber>
    </recommendedName>
    <alternativeName>
        <fullName evidence="10">Omega-protein</fullName>
    </alternativeName>
    <alternativeName>
        <fullName evidence="9">Relaxing enzyme</fullName>
    </alternativeName>
    <alternativeName>
        <fullName evidence="7">Swivelase</fullName>
    </alternativeName>
    <alternativeName>
        <fullName evidence="8">Untwisting enzyme</fullName>
    </alternativeName>
</protein>
<gene>
    <name evidence="14" type="ORF">CRD36_04680</name>
</gene>
<evidence type="ECO:0000256" key="7">
    <source>
        <dbReference type="ARBA" id="ARBA00030003"/>
    </source>
</evidence>
<dbReference type="InParanoid" id="A0A2G4YUF6"/>
<evidence type="ECO:0000256" key="4">
    <source>
        <dbReference type="ARBA" id="ARBA00023029"/>
    </source>
</evidence>
<feature type="region of interest" description="Disordered" evidence="11">
    <location>
        <begin position="464"/>
        <end position="491"/>
    </location>
</feature>
<dbReference type="Pfam" id="PF01131">
    <property type="entry name" value="Topoisom_bac"/>
    <property type="match status" value="1"/>
</dbReference>
<evidence type="ECO:0000256" key="9">
    <source>
        <dbReference type="ARBA" id="ARBA00032235"/>
    </source>
</evidence>
<dbReference type="SMART" id="SM00437">
    <property type="entry name" value="TOP1Ac"/>
    <property type="match status" value="1"/>
</dbReference>
<keyword evidence="15" id="KW-1185">Reference proteome</keyword>
<dbReference type="PANTHER" id="PTHR11390:SF21">
    <property type="entry name" value="DNA TOPOISOMERASE 3-ALPHA"/>
    <property type="match status" value="1"/>
</dbReference>
<dbReference type="Pfam" id="PF01751">
    <property type="entry name" value="Toprim"/>
    <property type="match status" value="1"/>
</dbReference>
<dbReference type="Proteomes" id="UP000229730">
    <property type="component" value="Unassembled WGS sequence"/>
</dbReference>
<dbReference type="InterPro" id="IPR000380">
    <property type="entry name" value="Topo_IA"/>
</dbReference>
<evidence type="ECO:0000256" key="2">
    <source>
        <dbReference type="ARBA" id="ARBA00009446"/>
    </source>
</evidence>
<dbReference type="GO" id="GO:0003677">
    <property type="term" value="F:DNA binding"/>
    <property type="evidence" value="ECO:0007669"/>
    <property type="project" value="UniProtKB-KW"/>
</dbReference>
<evidence type="ECO:0000313" key="14">
    <source>
        <dbReference type="EMBL" id="PHZ85972.1"/>
    </source>
</evidence>
<evidence type="ECO:0000256" key="10">
    <source>
        <dbReference type="ARBA" id="ARBA00032877"/>
    </source>
</evidence>
<dbReference type="FunCoup" id="A0A2G4YUF6">
    <property type="interactions" value="120"/>
</dbReference>
<dbReference type="PANTHER" id="PTHR11390">
    <property type="entry name" value="PROKARYOTIC DNA TOPOISOMERASE"/>
    <property type="match status" value="1"/>
</dbReference>
<dbReference type="InterPro" id="IPR013497">
    <property type="entry name" value="Topo_IA_cen"/>
</dbReference>
<keyword evidence="6" id="KW-0413">Isomerase</keyword>
<dbReference type="GO" id="GO:0006310">
    <property type="term" value="P:DNA recombination"/>
    <property type="evidence" value="ECO:0007669"/>
    <property type="project" value="TreeGrafter"/>
</dbReference>
<evidence type="ECO:0000256" key="5">
    <source>
        <dbReference type="ARBA" id="ARBA00023125"/>
    </source>
</evidence>
<evidence type="ECO:0000256" key="8">
    <source>
        <dbReference type="ARBA" id="ARBA00031985"/>
    </source>
</evidence>
<comment type="caution">
    <text evidence="14">The sequence shown here is derived from an EMBL/GenBank/DDBJ whole genome shotgun (WGS) entry which is preliminary data.</text>
</comment>
<dbReference type="InterPro" id="IPR003602">
    <property type="entry name" value="Topo_IA_DNA-bd_dom"/>
</dbReference>
<dbReference type="EC" id="5.6.2.1" evidence="3"/>
<dbReference type="CDD" id="cd00186">
    <property type="entry name" value="TOP1Ac"/>
    <property type="match status" value="1"/>
</dbReference>
<reference evidence="14 15" key="1">
    <citation type="submission" date="2017-10" db="EMBL/GenBank/DDBJ databases">
        <title>Frigbacter circumglobatus gen. nov. sp. nov., isolated from sediment cultured in situ.</title>
        <authorList>
            <person name="Zhao Z."/>
        </authorList>
    </citation>
    <scope>NUCLEOTIDE SEQUENCE [LARGE SCALE GENOMIC DNA]</scope>
    <source>
        <strain evidence="14 15">ZYL</strain>
    </source>
</reference>
<accession>A0A2G4YUF6</accession>
<evidence type="ECO:0000256" key="6">
    <source>
        <dbReference type="ARBA" id="ARBA00023235"/>
    </source>
</evidence>
<dbReference type="EMBL" id="PDEM01000009">
    <property type="protein sequence ID" value="PHZ85972.1"/>
    <property type="molecule type" value="Genomic_DNA"/>
</dbReference>
<dbReference type="SUPFAM" id="SSF56712">
    <property type="entry name" value="Prokaryotic type I DNA topoisomerase"/>
    <property type="match status" value="1"/>
</dbReference>
<dbReference type="Gene3D" id="1.10.290.10">
    <property type="entry name" value="Topoisomerase I, domain 4"/>
    <property type="match status" value="1"/>
</dbReference>
<organism evidence="14 15">
    <name type="scientific">Paremcibacter congregatus</name>
    <dbReference type="NCBI Taxonomy" id="2043170"/>
    <lineage>
        <taxon>Bacteria</taxon>
        <taxon>Pseudomonadati</taxon>
        <taxon>Pseudomonadota</taxon>
        <taxon>Alphaproteobacteria</taxon>
        <taxon>Emcibacterales</taxon>
        <taxon>Emcibacteraceae</taxon>
        <taxon>Paremcibacter</taxon>
    </lineage>
</organism>
<dbReference type="InterPro" id="IPR013824">
    <property type="entry name" value="Topo_IA_cen_sub1"/>
</dbReference>
<dbReference type="PROSITE" id="PS52039">
    <property type="entry name" value="TOPO_IA_2"/>
    <property type="match status" value="1"/>
</dbReference>
<feature type="domain" description="Toprim" evidence="12">
    <location>
        <begin position="6"/>
        <end position="126"/>
    </location>
</feature>
<dbReference type="GO" id="GO:0043597">
    <property type="term" value="C:cytoplasmic replication fork"/>
    <property type="evidence" value="ECO:0007669"/>
    <property type="project" value="TreeGrafter"/>
</dbReference>
<sequence>MINKNETVVICEKPSQARNIRAAIGDNYGRIVAAQGHLLRLEMPEEINPAWRRWNYDILVPENRRFDYRPSDGGGKEARLREIESALRQAKSVIIATDCDREGEGIGRELLLYYKFEGEILRAMFSAEDKKTLTKAFNNLKPAAEYDRLYEAFYARAAVDKACNLTLTRVVTVRFKKPGAKGAIGVGRVMSPTLAIVCRRQKEIEAFETRPFYEITMNLTGERGKVAVHYRPKGAGRIYEESEARSLVAAAETWQGPLSVICEEKKAAPPKFFDLPTLQKEAGKKGFSASRTLEIAQSLYEKHKIITYPRAAVRSLPEVMIDEVQNLLDQVKTIPEFAAIPLEKPIIRKGRPGYFSDKALEGESHHALIPNLAVAEHFPVLYSRLDADHKALFDIITRSFLEAVADDHVFDQTTMTAEVSVADKKYSFSEIGKITRTPGWTDLFPKEVAPQKGKKVEKEVTLAPIDNGDPMTSEGAKSALKKTTPPKPYGEGELINAMQNAWKFVENEEEKERLKMAKGIGTPATRDQIIENLKQKCFEIKRKKIYATNYGMRLYELLETNLPELVDPGATARMELFLDSIQLGQNTADDVFEQAIERLRNMVDQIQNSYRSTELTKNHPPSDKMIGFARRIAAEKRIPLPPAALTDFAVCRLFIDNNVEPAPEDGSPSERQLGFARTLSEQTGEPIPEGALGSAEILSQWIDRVKSKAPPRMASEKQMVWVIKMVEEGMAAPDGYPDKVTAAAASAFLDKAFNRNQPNGG</sequence>
<dbReference type="InterPro" id="IPR013826">
    <property type="entry name" value="Topo_IA_cen_sub3"/>
</dbReference>
<dbReference type="RefSeq" id="WP_099471556.1">
    <property type="nucleotide sequence ID" value="NZ_CP041025.1"/>
</dbReference>
<dbReference type="AlphaFoldDB" id="A0A2G4YUF6"/>
<dbReference type="Gene3D" id="2.70.20.10">
    <property type="entry name" value="Topoisomerase I, domain 3"/>
    <property type="match status" value="1"/>
</dbReference>
<dbReference type="GO" id="GO:0006265">
    <property type="term" value="P:DNA topological change"/>
    <property type="evidence" value="ECO:0007669"/>
    <property type="project" value="InterPro"/>
</dbReference>
<evidence type="ECO:0000259" key="13">
    <source>
        <dbReference type="PROSITE" id="PS52039"/>
    </source>
</evidence>
<evidence type="ECO:0000259" key="12">
    <source>
        <dbReference type="PROSITE" id="PS50880"/>
    </source>
</evidence>
<dbReference type="OrthoDB" id="9803554at2"/>
<comment type="catalytic activity">
    <reaction evidence="1">
        <text>ATP-independent breakage of single-stranded DNA, followed by passage and rejoining.</text>
        <dbReference type="EC" id="5.6.2.1"/>
    </reaction>
</comment>
<evidence type="ECO:0000256" key="11">
    <source>
        <dbReference type="SAM" id="MobiDB-lite"/>
    </source>
</evidence>
<dbReference type="GO" id="GO:0003917">
    <property type="term" value="F:DNA topoisomerase type I (single strand cut, ATP-independent) activity"/>
    <property type="evidence" value="ECO:0007669"/>
    <property type="project" value="UniProtKB-EC"/>
</dbReference>
<keyword evidence="4" id="KW-0799">Topoisomerase</keyword>
<dbReference type="InterPro" id="IPR006171">
    <property type="entry name" value="TOPRIM_dom"/>
</dbReference>
<comment type="similarity">
    <text evidence="2">Belongs to the type IA topoisomerase family.</text>
</comment>
<dbReference type="CDD" id="cd01028">
    <property type="entry name" value="TOPRIM_TopoIA"/>
    <property type="match status" value="1"/>
</dbReference>
<proteinExistence type="inferred from homology"/>
<dbReference type="SMART" id="SM00493">
    <property type="entry name" value="TOPRIM"/>
    <property type="match status" value="1"/>
</dbReference>